<keyword evidence="4" id="KW-1185">Reference proteome</keyword>
<feature type="domain" description="Glycosyl transferase family 1" evidence="1">
    <location>
        <begin position="211"/>
        <end position="365"/>
    </location>
</feature>
<dbReference type="Gene3D" id="3.40.50.2000">
    <property type="entry name" value="Glycogen Phosphorylase B"/>
    <property type="match status" value="2"/>
</dbReference>
<sequence length="390" mass="44400">MKVLFFTNEYSHPNLPASGGVGSFLKILAHELSKKGHTVYVYGFSKKKYSLKDGDISIEFFKKYSKSFPISEAIRSVSSKINIESGELHFLEKERKYLVHKLKKYALSHNIDIIESFAFNGFTAFWDNTIPLVVRFHGSRGFWHHYLNQEQDRFKILMEQKALETTPYTIAVSKFSAEAVKSIYNIDMDTIIHNGIDHNLFSPNPEVEEIPQSIFYFGTLSNAKGVDILCEIFNSLVETFPKATLHVIGQGESYWQNTCKSILTDKAIQASTYYGAKNNTELPEIIQQASLCIFPSKNESFGLVFAEAMALQKAIIVSNINAAKEIIDHKKNGYLANTIQDYIKFASTLLESSELRLEIGKEARKKVVENFTKETMTHETVSYYKKILNN</sequence>
<dbReference type="SUPFAM" id="SSF53756">
    <property type="entry name" value="UDP-Glycosyltransferase/glycogen phosphorylase"/>
    <property type="match status" value="1"/>
</dbReference>
<dbReference type="Pfam" id="PF13439">
    <property type="entry name" value="Glyco_transf_4"/>
    <property type="match status" value="1"/>
</dbReference>
<evidence type="ECO:0000259" key="1">
    <source>
        <dbReference type="Pfam" id="PF00534"/>
    </source>
</evidence>
<dbReference type="Proteomes" id="UP000261082">
    <property type="component" value="Unassembled WGS sequence"/>
</dbReference>
<protein>
    <submittedName>
        <fullName evidence="3">Glycosyltransferase family 1 protein</fullName>
    </submittedName>
</protein>
<dbReference type="InterPro" id="IPR001296">
    <property type="entry name" value="Glyco_trans_1"/>
</dbReference>
<feature type="domain" description="Glycosyltransferase subfamily 4-like N-terminal" evidence="2">
    <location>
        <begin position="19"/>
        <end position="199"/>
    </location>
</feature>
<dbReference type="Pfam" id="PF00534">
    <property type="entry name" value="Glycos_transf_1"/>
    <property type="match status" value="1"/>
</dbReference>
<name>A0A3E1Q6I5_9FLAO</name>
<evidence type="ECO:0000313" key="4">
    <source>
        <dbReference type="Proteomes" id="UP000261082"/>
    </source>
</evidence>
<dbReference type="PANTHER" id="PTHR45947:SF3">
    <property type="entry name" value="SULFOQUINOVOSYL TRANSFERASE SQD2"/>
    <property type="match status" value="1"/>
</dbReference>
<dbReference type="InterPro" id="IPR028098">
    <property type="entry name" value="Glyco_trans_4-like_N"/>
</dbReference>
<dbReference type="CDD" id="cd03801">
    <property type="entry name" value="GT4_PimA-like"/>
    <property type="match status" value="1"/>
</dbReference>
<dbReference type="RefSeq" id="WP_117159696.1">
    <property type="nucleotide sequence ID" value="NZ_QVID01000002.1"/>
</dbReference>
<dbReference type="AlphaFoldDB" id="A0A3E1Q6I5"/>
<dbReference type="InterPro" id="IPR050194">
    <property type="entry name" value="Glycosyltransferase_grp1"/>
</dbReference>
<reference evidence="3 4" key="1">
    <citation type="journal article" date="2007" name="Int. J. Syst. Evol. Microbiol.">
        <title>Marixanthomonas ophiurae gen. nov., sp. nov., a marine bacterium of the family Flavobacteriaceae isolated from a deep-sea brittle star.</title>
        <authorList>
            <person name="Romanenko L.A."/>
            <person name="Uchino M."/>
            <person name="Frolova G.M."/>
            <person name="Mikhailov V.V."/>
        </authorList>
    </citation>
    <scope>NUCLEOTIDE SEQUENCE [LARGE SCALE GENOMIC DNA]</scope>
    <source>
        <strain evidence="3 4">KMM 3046</strain>
    </source>
</reference>
<keyword evidence="3" id="KW-0808">Transferase</keyword>
<evidence type="ECO:0000259" key="2">
    <source>
        <dbReference type="Pfam" id="PF13439"/>
    </source>
</evidence>
<dbReference type="GO" id="GO:0016757">
    <property type="term" value="F:glycosyltransferase activity"/>
    <property type="evidence" value="ECO:0007669"/>
    <property type="project" value="InterPro"/>
</dbReference>
<dbReference type="OrthoDB" id="502646at2"/>
<organism evidence="3 4">
    <name type="scientific">Marixanthomonas ophiurae</name>
    <dbReference type="NCBI Taxonomy" id="387659"/>
    <lineage>
        <taxon>Bacteria</taxon>
        <taxon>Pseudomonadati</taxon>
        <taxon>Bacteroidota</taxon>
        <taxon>Flavobacteriia</taxon>
        <taxon>Flavobacteriales</taxon>
        <taxon>Flavobacteriaceae</taxon>
        <taxon>Marixanthomonas</taxon>
    </lineage>
</organism>
<evidence type="ECO:0000313" key="3">
    <source>
        <dbReference type="EMBL" id="RFN57747.1"/>
    </source>
</evidence>
<accession>A0A3E1Q6I5</accession>
<dbReference type="PANTHER" id="PTHR45947">
    <property type="entry name" value="SULFOQUINOVOSYL TRANSFERASE SQD2"/>
    <property type="match status" value="1"/>
</dbReference>
<comment type="caution">
    <text evidence="3">The sequence shown here is derived from an EMBL/GenBank/DDBJ whole genome shotgun (WGS) entry which is preliminary data.</text>
</comment>
<dbReference type="EMBL" id="QVID01000002">
    <property type="protein sequence ID" value="RFN57747.1"/>
    <property type="molecule type" value="Genomic_DNA"/>
</dbReference>
<proteinExistence type="predicted"/>
<gene>
    <name evidence="3" type="ORF">DZ858_10885</name>
</gene>